<evidence type="ECO:0000313" key="2">
    <source>
        <dbReference type="Proteomes" id="UP001176883"/>
    </source>
</evidence>
<sequence length="125" mass="14550">MQFIKHIHKILSGFLLLITLISFSGFSPVTANSHSAQTELLFTKNITDNDTVNYLNISRYCPKKTIFNQYIVFNFKCFLNTFDFDLTFRFKSQKTIELLFTNYNILEQNLIAQTFSGDPEPAFIK</sequence>
<name>A0ABT8WDM6_9FLAO</name>
<protein>
    <submittedName>
        <fullName evidence="1">Uncharacterized protein</fullName>
    </submittedName>
</protein>
<dbReference type="Proteomes" id="UP001176883">
    <property type="component" value="Unassembled WGS sequence"/>
</dbReference>
<organism evidence="1 2">
    <name type="scientific">Flavivirga aquimarina</name>
    <dbReference type="NCBI Taxonomy" id="2027862"/>
    <lineage>
        <taxon>Bacteria</taxon>
        <taxon>Pseudomonadati</taxon>
        <taxon>Bacteroidota</taxon>
        <taxon>Flavobacteriia</taxon>
        <taxon>Flavobacteriales</taxon>
        <taxon>Flavobacteriaceae</taxon>
        <taxon>Flavivirga</taxon>
    </lineage>
</organism>
<gene>
    <name evidence="1" type="ORF">Q4Q35_15565</name>
</gene>
<reference evidence="1" key="1">
    <citation type="submission" date="2023-07" db="EMBL/GenBank/DDBJ databases">
        <title>Two novel species in the genus Flavivirga.</title>
        <authorList>
            <person name="Kwon K."/>
        </authorList>
    </citation>
    <scope>NUCLEOTIDE SEQUENCE</scope>
    <source>
        <strain evidence="1">KCTC 52353</strain>
    </source>
</reference>
<accession>A0ABT8WDM6</accession>
<dbReference type="RefSeq" id="WP_303278929.1">
    <property type="nucleotide sequence ID" value="NZ_JAUOEK010000148.1"/>
</dbReference>
<evidence type="ECO:0000313" key="1">
    <source>
        <dbReference type="EMBL" id="MDO5971225.1"/>
    </source>
</evidence>
<proteinExistence type="predicted"/>
<comment type="caution">
    <text evidence="1">The sequence shown here is derived from an EMBL/GenBank/DDBJ whole genome shotgun (WGS) entry which is preliminary data.</text>
</comment>
<dbReference type="EMBL" id="JAUOEK010000148">
    <property type="protein sequence ID" value="MDO5971225.1"/>
    <property type="molecule type" value="Genomic_DNA"/>
</dbReference>
<keyword evidence="2" id="KW-1185">Reference proteome</keyword>